<dbReference type="EMBL" id="OU342829">
    <property type="protein sequence ID" value="CAG7581696.1"/>
    <property type="molecule type" value="Genomic_DNA"/>
</dbReference>
<evidence type="ECO:0000313" key="1">
    <source>
        <dbReference type="EMBL" id="CAG7581696.1"/>
    </source>
</evidence>
<sequence>MEFKVGQIFRTKKGHRLDIVEVRETSVDVLLYVHRSSQNCKSYGWGHNTKWFRQSMPLDGRMGIIEKIKKEGYKLDKPKKVVASVTKD</sequence>
<name>A0A8D9FR90_9VIRU</name>
<proteinExistence type="predicted"/>
<evidence type="ECO:0008006" key="2">
    <source>
        <dbReference type="Google" id="ProtNLM"/>
    </source>
</evidence>
<organism evidence="1">
    <name type="scientific">uncultured marine phage</name>
    <dbReference type="NCBI Taxonomy" id="707152"/>
    <lineage>
        <taxon>Viruses</taxon>
        <taxon>environmental samples</taxon>
    </lineage>
</organism>
<protein>
    <recommendedName>
        <fullName evidence="2">DUF1653 domain-containing protein</fullName>
    </recommendedName>
</protein>
<gene>
    <name evidence="1" type="ORF">SLAVMIC_00984</name>
</gene>
<accession>A0A8D9FR90</accession>
<reference evidence="1" key="1">
    <citation type="submission" date="2021-06" db="EMBL/GenBank/DDBJ databases">
        <authorList>
            <person name="Gannon L."/>
            <person name="Redgwell R T."/>
            <person name="Michniewski S."/>
            <person name="Harrison D C."/>
            <person name="Millard A."/>
        </authorList>
    </citation>
    <scope>NUCLEOTIDE SEQUENCE</scope>
</reference>